<sequence>MELHGERVSSAAASSSSGDRSQVTVSRELLTAGSEGSGGIWDQLLISSKPHFRKTSSLQTAWVQRSPLLDQVQAFLPQMAQANEKLRKEMAVAPADRFNIETIDGTSGNIIQMDVALFEMNRSDSKEESSEESSQDDSENSSESEDEDCIPSEVTVDNIKLPHAEGGRGKIEVLDSPASKKRSSEIDQ</sequence>
<protein>
    <submittedName>
        <fullName evidence="3">Uncharacterized protein C12orf45 homolog isoform X1</fullName>
    </submittedName>
</protein>
<dbReference type="GO" id="GO:0062064">
    <property type="term" value="F:box C/D methylation guide snoRNP complex binding"/>
    <property type="evidence" value="ECO:0007669"/>
    <property type="project" value="TreeGrafter"/>
</dbReference>
<feature type="compositionally biased region" description="Basic and acidic residues" evidence="1">
    <location>
        <begin position="160"/>
        <end position="173"/>
    </location>
</feature>
<dbReference type="InterPro" id="IPR027921">
    <property type="entry name" value="NOPCHAP1"/>
</dbReference>
<dbReference type="Proteomes" id="UP000886700">
    <property type="component" value="Unplaced"/>
</dbReference>
<accession>A0A1U8CH76</accession>
<dbReference type="RefSeq" id="XP_012978801.1">
    <property type="nucleotide sequence ID" value="XM_013123347.3"/>
</dbReference>
<dbReference type="PANTHER" id="PTHR28674">
    <property type="entry name" value="SIMILAR TO DNA SEGMENT, CHR 10, WAYNE STATE UNIVERSITY 102,-EXPRESSED"/>
    <property type="match status" value="1"/>
</dbReference>
<evidence type="ECO:0000313" key="2">
    <source>
        <dbReference type="Proteomes" id="UP000886700"/>
    </source>
</evidence>
<dbReference type="Pfam" id="PF15370">
    <property type="entry name" value="NOPCHAP1"/>
    <property type="match status" value="1"/>
</dbReference>
<evidence type="ECO:0000256" key="1">
    <source>
        <dbReference type="SAM" id="MobiDB-lite"/>
    </source>
</evidence>
<reference evidence="3" key="1">
    <citation type="submission" date="2025-08" db="UniProtKB">
        <authorList>
            <consortium name="RefSeq"/>
        </authorList>
    </citation>
    <scope>IDENTIFICATION</scope>
    <source>
        <tissue evidence="3">Liver</tissue>
    </source>
</reference>
<gene>
    <name evidence="3" type="primary">Nopchap1</name>
</gene>
<name>A0A1U8CH76_MESAU</name>
<dbReference type="GO" id="GO:0000492">
    <property type="term" value="P:box C/D snoRNP assembly"/>
    <property type="evidence" value="ECO:0007669"/>
    <property type="project" value="InterPro"/>
</dbReference>
<feature type="region of interest" description="Disordered" evidence="1">
    <location>
        <begin position="122"/>
        <end position="188"/>
    </location>
</feature>
<proteinExistence type="predicted"/>
<organism evidence="2 3">
    <name type="scientific">Mesocricetus auratus</name>
    <name type="common">Golden hamster</name>
    <dbReference type="NCBI Taxonomy" id="10036"/>
    <lineage>
        <taxon>Eukaryota</taxon>
        <taxon>Metazoa</taxon>
        <taxon>Chordata</taxon>
        <taxon>Craniata</taxon>
        <taxon>Vertebrata</taxon>
        <taxon>Euteleostomi</taxon>
        <taxon>Mammalia</taxon>
        <taxon>Eutheria</taxon>
        <taxon>Euarchontoglires</taxon>
        <taxon>Glires</taxon>
        <taxon>Rodentia</taxon>
        <taxon>Myomorpha</taxon>
        <taxon>Muroidea</taxon>
        <taxon>Cricetidae</taxon>
        <taxon>Cricetinae</taxon>
        <taxon>Mesocricetus</taxon>
    </lineage>
</organism>
<dbReference type="CTD" id="121053"/>
<feature type="region of interest" description="Disordered" evidence="1">
    <location>
        <begin position="1"/>
        <end position="24"/>
    </location>
</feature>
<dbReference type="eggNOG" id="ENOG502S6C1">
    <property type="taxonomic scope" value="Eukaryota"/>
</dbReference>
<evidence type="ECO:0000313" key="3">
    <source>
        <dbReference type="RefSeq" id="XP_012978801.1"/>
    </source>
</evidence>
<dbReference type="AlphaFoldDB" id="A0A1U8CH76"/>
<dbReference type="KEGG" id="maua:101836400"/>
<dbReference type="GeneID" id="101836400"/>
<keyword evidence="2" id="KW-1185">Reference proteome</keyword>
<dbReference type="OrthoDB" id="1112980at2759"/>
<dbReference type="PANTHER" id="PTHR28674:SF1">
    <property type="entry name" value="NOP PROTEIN CHAPERONE 1"/>
    <property type="match status" value="1"/>
</dbReference>
<dbReference type="STRING" id="10036.ENSMAUP00000000339"/>
<feature type="compositionally biased region" description="Acidic residues" evidence="1">
    <location>
        <begin position="129"/>
        <end position="150"/>
    </location>
</feature>